<reference evidence="7 8" key="1">
    <citation type="submission" date="2020-06" db="EMBL/GenBank/DDBJ databases">
        <title>The yeast mating-type switching endonuclease HO is a domesticated member of an unorthodox homing genetic element family.</title>
        <authorList>
            <person name="Coughlan A.Y."/>
            <person name="Lombardi L."/>
            <person name="Braun-Galleani S."/>
            <person name="Martos A.R."/>
            <person name="Galeote V."/>
            <person name="Bigey F."/>
            <person name="Dequin S."/>
            <person name="Byrne K.P."/>
            <person name="Wolfe K.H."/>
        </authorList>
    </citation>
    <scope>NUCLEOTIDE SEQUENCE [LARGE SCALE GENOMIC DNA]</scope>
    <source>
        <strain evidence="7 8">CBS764</strain>
    </source>
</reference>
<feature type="binding site" evidence="5">
    <location>
        <position position="322"/>
    </location>
    <ligand>
        <name>FAD</name>
        <dbReference type="ChEBI" id="CHEBI:57692"/>
    </ligand>
</feature>
<dbReference type="OrthoDB" id="435881at2759"/>
<dbReference type="Pfam" id="PF00875">
    <property type="entry name" value="DNA_photolyase"/>
    <property type="match status" value="1"/>
</dbReference>
<dbReference type="EMBL" id="CP059250">
    <property type="protein sequence ID" value="QLL33109.1"/>
    <property type="molecule type" value="Genomic_DNA"/>
</dbReference>
<proteinExistence type="inferred from homology"/>
<feature type="binding site" evidence="5">
    <location>
        <position position="376"/>
    </location>
    <ligand>
        <name>FAD</name>
        <dbReference type="ChEBI" id="CHEBI:57692"/>
    </ligand>
</feature>
<evidence type="ECO:0000256" key="1">
    <source>
        <dbReference type="ARBA" id="ARBA00005862"/>
    </source>
</evidence>
<dbReference type="AlphaFoldDB" id="A0A7G3ZHX3"/>
<dbReference type="RefSeq" id="XP_037139783.1">
    <property type="nucleotide sequence ID" value="XM_037283887.1"/>
</dbReference>
<dbReference type="GeneID" id="59326305"/>
<dbReference type="SUPFAM" id="SSF48173">
    <property type="entry name" value="Cryptochrome/photolyase FAD-binding domain"/>
    <property type="match status" value="1"/>
</dbReference>
<dbReference type="GO" id="GO:0003904">
    <property type="term" value="F:deoxyribodipyrimidine photo-lyase activity"/>
    <property type="evidence" value="ECO:0007669"/>
    <property type="project" value="TreeGrafter"/>
</dbReference>
<dbReference type="GO" id="GO:0006139">
    <property type="term" value="P:nucleobase-containing compound metabolic process"/>
    <property type="evidence" value="ECO:0007669"/>
    <property type="project" value="UniProtKB-ARBA"/>
</dbReference>
<accession>A0A7G3ZHX3</accession>
<evidence type="ECO:0000256" key="4">
    <source>
        <dbReference type="ARBA" id="ARBA00022991"/>
    </source>
</evidence>
<evidence type="ECO:0000313" key="8">
    <source>
        <dbReference type="Proteomes" id="UP000515788"/>
    </source>
</evidence>
<dbReference type="Gene3D" id="1.10.579.10">
    <property type="entry name" value="DNA Cyclobutane Dipyrimidine Photolyase, subunit A, domain 3"/>
    <property type="match status" value="1"/>
</dbReference>
<dbReference type="PRINTS" id="PR00147">
    <property type="entry name" value="DNAPHOTLYASE"/>
</dbReference>
<dbReference type="GO" id="GO:0006950">
    <property type="term" value="P:response to stress"/>
    <property type="evidence" value="ECO:0007669"/>
    <property type="project" value="UniProtKB-ARBA"/>
</dbReference>
<feature type="binding site" evidence="5">
    <location>
        <begin position="379"/>
        <end position="386"/>
    </location>
    <ligand>
        <name>FAD</name>
        <dbReference type="ChEBI" id="CHEBI:57692"/>
    </ligand>
</feature>
<comment type="cofactor">
    <cofactor evidence="5">
        <name>FAD</name>
        <dbReference type="ChEBI" id="CHEBI:57692"/>
    </cofactor>
    <text evidence="5">Binds 1 FAD per subunit.</text>
</comment>
<evidence type="ECO:0000256" key="2">
    <source>
        <dbReference type="ARBA" id="ARBA00022630"/>
    </source>
</evidence>
<protein>
    <recommendedName>
        <fullName evidence="6">Photolyase/cryptochrome alpha/beta domain-containing protein</fullName>
    </recommendedName>
</protein>
<dbReference type="GO" id="GO:0003677">
    <property type="term" value="F:DNA binding"/>
    <property type="evidence" value="ECO:0007669"/>
    <property type="project" value="TreeGrafter"/>
</dbReference>
<dbReference type="GO" id="GO:0005737">
    <property type="term" value="C:cytoplasm"/>
    <property type="evidence" value="ECO:0007669"/>
    <property type="project" value="TreeGrafter"/>
</dbReference>
<dbReference type="PANTHER" id="PTHR11455">
    <property type="entry name" value="CRYPTOCHROME"/>
    <property type="match status" value="1"/>
</dbReference>
<gene>
    <name evidence="7" type="ORF">HG536_0E00190</name>
</gene>
<dbReference type="InterPro" id="IPR006050">
    <property type="entry name" value="DNA_photolyase_N"/>
</dbReference>
<feature type="binding site" evidence="5">
    <location>
        <begin position="477"/>
        <end position="479"/>
    </location>
    <ligand>
        <name>FAD</name>
        <dbReference type="ChEBI" id="CHEBI:57692"/>
    </ligand>
</feature>
<dbReference type="InterPro" id="IPR002081">
    <property type="entry name" value="Cryptochrome/DNA_photolyase_1"/>
</dbReference>
<dbReference type="Proteomes" id="UP000515788">
    <property type="component" value="Chromosome 5"/>
</dbReference>
<dbReference type="PANTHER" id="PTHR11455:SF18">
    <property type="entry name" value="SI:CH1073-390K14.1"/>
    <property type="match status" value="1"/>
</dbReference>
<dbReference type="GO" id="GO:0071949">
    <property type="term" value="F:FAD binding"/>
    <property type="evidence" value="ECO:0007669"/>
    <property type="project" value="TreeGrafter"/>
</dbReference>
<dbReference type="InterPro" id="IPR018394">
    <property type="entry name" value="DNA_photolyase_1_CS_C"/>
</dbReference>
<dbReference type="SUPFAM" id="SSF52425">
    <property type="entry name" value="Cryptochrome/photolyase, N-terminal domain"/>
    <property type="match status" value="1"/>
</dbReference>
<dbReference type="InterPro" id="IPR005101">
    <property type="entry name" value="Cryptochr/Photolyase_FAD-bd"/>
</dbReference>
<feature type="domain" description="Photolyase/cryptochrome alpha/beta" evidence="6">
    <location>
        <begin position="72"/>
        <end position="223"/>
    </location>
</feature>
<organism evidence="7 8">
    <name type="scientific">Torulaspora globosa</name>
    <dbReference type="NCBI Taxonomy" id="48254"/>
    <lineage>
        <taxon>Eukaryota</taxon>
        <taxon>Fungi</taxon>
        <taxon>Dikarya</taxon>
        <taxon>Ascomycota</taxon>
        <taxon>Saccharomycotina</taxon>
        <taxon>Saccharomycetes</taxon>
        <taxon>Saccharomycetales</taxon>
        <taxon>Saccharomycetaceae</taxon>
        <taxon>Torulaspora</taxon>
    </lineage>
</organism>
<evidence type="ECO:0000256" key="5">
    <source>
        <dbReference type="PIRSR" id="PIRSR602081-1"/>
    </source>
</evidence>
<dbReference type="InterPro" id="IPR014729">
    <property type="entry name" value="Rossmann-like_a/b/a_fold"/>
</dbReference>
<evidence type="ECO:0000256" key="3">
    <source>
        <dbReference type="ARBA" id="ARBA00022827"/>
    </source>
</evidence>
<dbReference type="GO" id="GO:0043153">
    <property type="term" value="P:entrainment of circadian clock by photoperiod"/>
    <property type="evidence" value="ECO:0007669"/>
    <property type="project" value="TreeGrafter"/>
</dbReference>
<keyword evidence="3 5" id="KW-0274">FAD</keyword>
<dbReference type="GO" id="GO:0032922">
    <property type="term" value="P:circadian regulation of gene expression"/>
    <property type="evidence" value="ECO:0007669"/>
    <property type="project" value="TreeGrafter"/>
</dbReference>
<dbReference type="PROSITE" id="PS00394">
    <property type="entry name" value="DNA_PHOTOLYASES_1_1"/>
    <property type="match status" value="1"/>
</dbReference>
<dbReference type="PROSITE" id="PS51645">
    <property type="entry name" value="PHR_CRY_ALPHA_BETA"/>
    <property type="match status" value="1"/>
</dbReference>
<feature type="binding site" evidence="5">
    <location>
        <begin position="333"/>
        <end position="337"/>
    </location>
    <ligand>
        <name>FAD</name>
        <dbReference type="ChEBI" id="CHEBI:57692"/>
    </ligand>
</feature>
<dbReference type="KEGG" id="tgb:HG536_0E00190"/>
<dbReference type="GO" id="GO:0005634">
    <property type="term" value="C:nucleus"/>
    <property type="evidence" value="ECO:0007669"/>
    <property type="project" value="TreeGrafter"/>
</dbReference>
<keyword evidence="4" id="KW-0157">Chromophore</keyword>
<sequence>MKRGPLKVPASQAQKKPKLHGDYDQYYNLNKTYYKNPITCQRANEFNNGKRKKPIDLLNHHISTQGKRDNVKTFIHWFRGDLRTHDNTGLFEAIKQFRERKDKTSGQLLTVFTINEHDWRAHLDSGWKLKFMMNAVSSLGEKLSKMSIPLYVLHYNPESPSLSNSNQFASWLKEECLNFAKGSGPVLLTANAQYETDELYRDVKILEQSDPSFKFKIFHDACVIEPKLLTTGKGTQYTVFTPWYKKWAAEATSRMQKSKTFVRELSNDPIKDEEIDFKPLQYELPSEFLSYIPEGAPELPEASEDAAFQLLSDFLGQRAHAYDKKDYLPDEGSSHLSCYITSGLISARYIVSEASKLSNGALAAKDIKKNSPIQEFIRQVAWRDFYKHAFCNWPFLSMDLPYNFELNEMKWSNDQEAFRKWCEGKTGVPIVDAIMRELLCTAYVNNRARMIAASFLCKNLLLDYRWGERWFRRHLIDFDLASNVGGWGFCSSTGIDAQPYFRILNMELQSKKFDPDGRYIRKWLPELKDCKDVHTFNLKRNGYQSAIVDYKKSREKALATYRQIL</sequence>
<name>A0A7G3ZHX3_9SACH</name>
<keyword evidence="2 5" id="KW-0285">Flavoprotein</keyword>
<dbReference type="InterPro" id="IPR036155">
    <property type="entry name" value="Crypto/Photolyase_N_sf"/>
</dbReference>
<dbReference type="Gene3D" id="3.40.50.620">
    <property type="entry name" value="HUPs"/>
    <property type="match status" value="1"/>
</dbReference>
<evidence type="ECO:0000313" key="7">
    <source>
        <dbReference type="EMBL" id="QLL33109.1"/>
    </source>
</evidence>
<keyword evidence="8" id="KW-1185">Reference proteome</keyword>
<dbReference type="Pfam" id="PF03441">
    <property type="entry name" value="FAD_binding_7"/>
    <property type="match status" value="1"/>
</dbReference>
<dbReference type="InterPro" id="IPR036134">
    <property type="entry name" value="Crypto/Photolyase_FAD-like_sf"/>
</dbReference>
<evidence type="ECO:0000259" key="6">
    <source>
        <dbReference type="PROSITE" id="PS51645"/>
    </source>
</evidence>
<comment type="similarity">
    <text evidence="1">Belongs to the DNA photolyase class-1 family.</text>
</comment>
<dbReference type="Gene3D" id="1.25.40.80">
    <property type="match status" value="1"/>
</dbReference>